<organism evidence="3 4">
    <name type="scientific">Pleurodeles waltl</name>
    <name type="common">Iberian ribbed newt</name>
    <dbReference type="NCBI Taxonomy" id="8319"/>
    <lineage>
        <taxon>Eukaryota</taxon>
        <taxon>Metazoa</taxon>
        <taxon>Chordata</taxon>
        <taxon>Craniata</taxon>
        <taxon>Vertebrata</taxon>
        <taxon>Euteleostomi</taxon>
        <taxon>Amphibia</taxon>
        <taxon>Batrachia</taxon>
        <taxon>Caudata</taxon>
        <taxon>Salamandroidea</taxon>
        <taxon>Salamandridae</taxon>
        <taxon>Pleurodelinae</taxon>
        <taxon>Pleurodeles</taxon>
    </lineage>
</organism>
<name>A0AAV7RBT8_PLEWA</name>
<evidence type="ECO:0000256" key="1">
    <source>
        <dbReference type="ARBA" id="ARBA00007753"/>
    </source>
</evidence>
<keyword evidence="4" id="KW-1185">Reference proteome</keyword>
<accession>A0AAV7RBT8</accession>
<evidence type="ECO:0000313" key="4">
    <source>
        <dbReference type="Proteomes" id="UP001066276"/>
    </source>
</evidence>
<evidence type="ECO:0000256" key="2">
    <source>
        <dbReference type="SAM" id="MobiDB-lite"/>
    </source>
</evidence>
<dbReference type="AlphaFoldDB" id="A0AAV7RBT8"/>
<feature type="region of interest" description="Disordered" evidence="2">
    <location>
        <begin position="1"/>
        <end position="22"/>
    </location>
</feature>
<protein>
    <recommendedName>
        <fullName evidence="5">Protein FAM228B</fullName>
    </recommendedName>
</protein>
<evidence type="ECO:0000313" key="3">
    <source>
        <dbReference type="EMBL" id="KAJ1149302.1"/>
    </source>
</evidence>
<comment type="caution">
    <text evidence="3">The sequence shown here is derived from an EMBL/GenBank/DDBJ whole genome shotgun (WGS) entry which is preliminary data.</text>
</comment>
<dbReference type="InterPro" id="IPR040046">
    <property type="entry name" value="FAM228"/>
</dbReference>
<dbReference type="Proteomes" id="UP001066276">
    <property type="component" value="Chromosome 5"/>
</dbReference>
<dbReference type="PANTHER" id="PTHR28584:SF1">
    <property type="entry name" value="PROTEIN FAM228B"/>
    <property type="match status" value="1"/>
</dbReference>
<reference evidence="3" key="1">
    <citation type="journal article" date="2022" name="bioRxiv">
        <title>Sequencing and chromosome-scale assembly of the giantPleurodeles waltlgenome.</title>
        <authorList>
            <person name="Brown T."/>
            <person name="Elewa A."/>
            <person name="Iarovenko S."/>
            <person name="Subramanian E."/>
            <person name="Araus A.J."/>
            <person name="Petzold A."/>
            <person name="Susuki M."/>
            <person name="Suzuki K.-i.T."/>
            <person name="Hayashi T."/>
            <person name="Toyoda A."/>
            <person name="Oliveira C."/>
            <person name="Osipova E."/>
            <person name="Leigh N.D."/>
            <person name="Simon A."/>
            <person name="Yun M.H."/>
        </authorList>
    </citation>
    <scope>NUCLEOTIDE SEQUENCE</scope>
    <source>
        <strain evidence="3">20211129_DDA</strain>
        <tissue evidence="3">Liver</tissue>
    </source>
</reference>
<dbReference type="PANTHER" id="PTHR28584">
    <property type="entry name" value="FAMILY WITH SEQUENCE SIMILARITY 228 MEMBER A"/>
    <property type="match status" value="1"/>
</dbReference>
<comment type="similarity">
    <text evidence="1">Belongs to the FAM228 family.</text>
</comment>
<gene>
    <name evidence="3" type="ORF">NDU88_002113</name>
</gene>
<sequence>MEERGESHRKTSSAISSKSHQGAGEGLITLHCKEGQAGNILTDLLPVPKESCEVEISVVPKKIRASSYFKCLSYSSLKRKSLDTWLTQKHVQALVEKENSEVNSAIQHVLNRETIYVKEFDKYLRNREILELRKKEIQHKKWLERVSIPLLRTIDNYIDQQTYNIIENRRRKQLAQYLEYCNKKGNVFLEDYDPSEYNPFFLYLCKSYLKVSTPPLHDPLLRQLHDKFEEEGIALQCETGRAFTAKEIDALHKQKLPLVPFRRKIADGPEWLKTPLGFIESDVRRRSRQRMIGTFNISSLDLNFREARRPASGHFMNVDHKKRSADHTPATKQVTIHEGAKLLAV</sequence>
<evidence type="ECO:0008006" key="5">
    <source>
        <dbReference type="Google" id="ProtNLM"/>
    </source>
</evidence>
<dbReference type="EMBL" id="JANPWB010000009">
    <property type="protein sequence ID" value="KAJ1149302.1"/>
    <property type="molecule type" value="Genomic_DNA"/>
</dbReference>
<proteinExistence type="inferred from homology"/>